<keyword evidence="6" id="KW-1185">Reference proteome</keyword>
<dbReference type="PROSITE" id="PS00045">
    <property type="entry name" value="HISTONE_LIKE"/>
    <property type="match status" value="1"/>
</dbReference>
<proteinExistence type="inferred from homology"/>
<sequence>MNKSELLAAIAEKTNQSKAATGEFLDATIAVIEAAVASGDPVALVGFGTFKAAPRAAREGKNPKTGEKISIAATTVPRFTAGAGFKAMVAGAKAKKPAKK</sequence>
<dbReference type="PANTHER" id="PTHR33175">
    <property type="entry name" value="DNA-BINDING PROTEIN HU"/>
    <property type="match status" value="1"/>
</dbReference>
<organism evidence="5 6">
    <name type="scientific">Uliginosibacterium flavum</name>
    <dbReference type="NCBI Taxonomy" id="1396831"/>
    <lineage>
        <taxon>Bacteria</taxon>
        <taxon>Pseudomonadati</taxon>
        <taxon>Pseudomonadota</taxon>
        <taxon>Betaproteobacteria</taxon>
        <taxon>Rhodocyclales</taxon>
        <taxon>Zoogloeaceae</taxon>
        <taxon>Uliginosibacterium</taxon>
    </lineage>
</organism>
<dbReference type="SUPFAM" id="SSF47729">
    <property type="entry name" value="IHF-like DNA-binding proteins"/>
    <property type="match status" value="1"/>
</dbReference>
<keyword evidence="3 5" id="KW-0238">DNA-binding</keyword>
<dbReference type="PANTHER" id="PTHR33175:SF3">
    <property type="entry name" value="DNA-BINDING PROTEIN HU-BETA"/>
    <property type="match status" value="1"/>
</dbReference>
<name>A0ABV2TMF4_9RHOO</name>
<dbReference type="PRINTS" id="PR01727">
    <property type="entry name" value="DNABINDINGHU"/>
</dbReference>
<dbReference type="EMBL" id="JBEWZI010000013">
    <property type="protein sequence ID" value="MET7015089.1"/>
    <property type="molecule type" value="Genomic_DNA"/>
</dbReference>
<comment type="caution">
    <text evidence="5">The sequence shown here is derived from an EMBL/GenBank/DDBJ whole genome shotgun (WGS) entry which is preliminary data.</text>
</comment>
<dbReference type="InterPro" id="IPR000119">
    <property type="entry name" value="Hist_DNA-bd"/>
</dbReference>
<dbReference type="InterPro" id="IPR010992">
    <property type="entry name" value="IHF-like_DNA-bd_dom_sf"/>
</dbReference>
<dbReference type="SMART" id="SM00411">
    <property type="entry name" value="BHL"/>
    <property type="match status" value="1"/>
</dbReference>
<evidence type="ECO:0000256" key="3">
    <source>
        <dbReference type="ARBA" id="ARBA00023125"/>
    </source>
</evidence>
<evidence type="ECO:0000313" key="6">
    <source>
        <dbReference type="Proteomes" id="UP001549691"/>
    </source>
</evidence>
<dbReference type="InterPro" id="IPR020816">
    <property type="entry name" value="Histone-like_DNA-bd_CS"/>
</dbReference>
<accession>A0ABV2TMF4</accession>
<dbReference type="Proteomes" id="UP001549691">
    <property type="component" value="Unassembled WGS sequence"/>
</dbReference>
<evidence type="ECO:0000256" key="4">
    <source>
        <dbReference type="RuleBase" id="RU003939"/>
    </source>
</evidence>
<dbReference type="RefSeq" id="WP_354601551.1">
    <property type="nucleotide sequence ID" value="NZ_JBEWZI010000013.1"/>
</dbReference>
<dbReference type="CDD" id="cd13831">
    <property type="entry name" value="HU"/>
    <property type="match status" value="1"/>
</dbReference>
<reference evidence="5 6" key="1">
    <citation type="submission" date="2024-07" db="EMBL/GenBank/DDBJ databases">
        <title>Uliginosibacterium flavum JJ3220;KACC:17644.</title>
        <authorList>
            <person name="Kim M.K."/>
        </authorList>
    </citation>
    <scope>NUCLEOTIDE SEQUENCE [LARGE SCALE GENOMIC DNA]</scope>
    <source>
        <strain evidence="5 6">KACC:17644</strain>
    </source>
</reference>
<comment type="similarity">
    <text evidence="1 4">Belongs to the bacterial histone-like protein family.</text>
</comment>
<gene>
    <name evidence="5" type="ORF">ABXR19_12875</name>
</gene>
<protein>
    <submittedName>
        <fullName evidence="5">HU family DNA-binding protein</fullName>
    </submittedName>
</protein>
<evidence type="ECO:0000313" key="5">
    <source>
        <dbReference type="EMBL" id="MET7015089.1"/>
    </source>
</evidence>
<dbReference type="GO" id="GO:0003677">
    <property type="term" value="F:DNA binding"/>
    <property type="evidence" value="ECO:0007669"/>
    <property type="project" value="UniProtKB-KW"/>
</dbReference>
<dbReference type="Gene3D" id="4.10.520.10">
    <property type="entry name" value="IHF-like DNA-binding proteins"/>
    <property type="match status" value="1"/>
</dbReference>
<evidence type="ECO:0000256" key="1">
    <source>
        <dbReference type="ARBA" id="ARBA00010529"/>
    </source>
</evidence>
<evidence type="ECO:0000256" key="2">
    <source>
        <dbReference type="ARBA" id="ARBA00023067"/>
    </source>
</evidence>
<keyword evidence="2" id="KW-0226">DNA condensation</keyword>
<dbReference type="Pfam" id="PF00216">
    <property type="entry name" value="Bac_DNA_binding"/>
    <property type="match status" value="1"/>
</dbReference>